<organism evidence="1">
    <name type="scientific">marine sediment metagenome</name>
    <dbReference type="NCBI Taxonomy" id="412755"/>
    <lineage>
        <taxon>unclassified sequences</taxon>
        <taxon>metagenomes</taxon>
        <taxon>ecological metagenomes</taxon>
    </lineage>
</organism>
<gene>
    <name evidence="1" type="ORF">LCGC14_1945830</name>
</gene>
<evidence type="ECO:0000313" key="1">
    <source>
        <dbReference type="EMBL" id="KKL86323.1"/>
    </source>
</evidence>
<sequence>KFPFSDRGETALRGFEDRVHIYQVSWRGED</sequence>
<protein>
    <submittedName>
        <fullName evidence="1">Uncharacterized protein</fullName>
    </submittedName>
</protein>
<dbReference type="EMBL" id="LAZR01021150">
    <property type="protein sequence ID" value="KKL86323.1"/>
    <property type="molecule type" value="Genomic_DNA"/>
</dbReference>
<dbReference type="AlphaFoldDB" id="A0A0F9FJ82"/>
<comment type="caution">
    <text evidence="1">The sequence shown here is derived from an EMBL/GenBank/DDBJ whole genome shotgun (WGS) entry which is preliminary data.</text>
</comment>
<accession>A0A0F9FJ82</accession>
<proteinExistence type="predicted"/>
<name>A0A0F9FJ82_9ZZZZ</name>
<feature type="non-terminal residue" evidence="1">
    <location>
        <position position="1"/>
    </location>
</feature>
<reference evidence="1" key="1">
    <citation type="journal article" date="2015" name="Nature">
        <title>Complex archaea that bridge the gap between prokaryotes and eukaryotes.</title>
        <authorList>
            <person name="Spang A."/>
            <person name="Saw J.H."/>
            <person name="Jorgensen S.L."/>
            <person name="Zaremba-Niedzwiedzka K."/>
            <person name="Martijn J."/>
            <person name="Lind A.E."/>
            <person name="van Eijk R."/>
            <person name="Schleper C."/>
            <person name="Guy L."/>
            <person name="Ettema T.J."/>
        </authorList>
    </citation>
    <scope>NUCLEOTIDE SEQUENCE</scope>
</reference>